<reference evidence="10 11" key="1">
    <citation type="submission" date="2024-10" db="EMBL/GenBank/DDBJ databases">
        <title>The Natural Products Discovery Center: Release of the First 8490 Sequenced Strains for Exploring Actinobacteria Biosynthetic Diversity.</title>
        <authorList>
            <person name="Kalkreuter E."/>
            <person name="Kautsar S.A."/>
            <person name="Yang D."/>
            <person name="Bader C.D."/>
            <person name="Teijaro C.N."/>
            <person name="Fluegel L."/>
            <person name="Davis C.M."/>
            <person name="Simpson J.R."/>
            <person name="Lauterbach L."/>
            <person name="Steele A.D."/>
            <person name="Gui C."/>
            <person name="Meng S."/>
            <person name="Li G."/>
            <person name="Viehrig K."/>
            <person name="Ye F."/>
            <person name="Su P."/>
            <person name="Kiefer A.F."/>
            <person name="Nichols A."/>
            <person name="Cepeda A.J."/>
            <person name="Yan W."/>
            <person name="Fan B."/>
            <person name="Jiang Y."/>
            <person name="Adhikari A."/>
            <person name="Zheng C.-J."/>
            <person name="Schuster L."/>
            <person name="Cowan T.M."/>
            <person name="Smanski M.J."/>
            <person name="Chevrette M.G."/>
            <person name="De Carvalho L.P.S."/>
            <person name="Shen B."/>
        </authorList>
    </citation>
    <scope>NUCLEOTIDE SEQUENCE [LARGE SCALE GENOMIC DNA]</scope>
    <source>
        <strain evidence="10 11">NPDC050545</strain>
    </source>
</reference>
<evidence type="ECO:0000256" key="3">
    <source>
        <dbReference type="ARBA" id="ARBA00022597"/>
    </source>
</evidence>
<dbReference type="Gene3D" id="3.40.50.300">
    <property type="entry name" value="P-loop containing nucleotide triphosphate hydrolases"/>
    <property type="match status" value="2"/>
</dbReference>
<keyword evidence="8" id="KW-0472">Membrane</keyword>
<dbReference type="PROSITE" id="PS50893">
    <property type="entry name" value="ABC_TRANSPORTER_2"/>
    <property type="match status" value="2"/>
</dbReference>
<keyword evidence="5" id="KW-0547">Nucleotide-binding</keyword>
<dbReference type="SUPFAM" id="SSF52540">
    <property type="entry name" value="P-loop containing nucleoside triphosphate hydrolases"/>
    <property type="match status" value="2"/>
</dbReference>
<protein>
    <submittedName>
        <fullName evidence="10">Sugar ABC transporter ATP-binding protein</fullName>
    </submittedName>
</protein>
<dbReference type="InterPro" id="IPR027417">
    <property type="entry name" value="P-loop_NTPase"/>
</dbReference>
<proteinExistence type="predicted"/>
<dbReference type="PANTHER" id="PTHR43790:SF3">
    <property type="entry name" value="D-ALLOSE IMPORT ATP-BINDING PROTEIN ALSA-RELATED"/>
    <property type="match status" value="1"/>
</dbReference>
<dbReference type="InterPro" id="IPR003439">
    <property type="entry name" value="ABC_transporter-like_ATP-bd"/>
</dbReference>
<dbReference type="InterPro" id="IPR003593">
    <property type="entry name" value="AAA+_ATPase"/>
</dbReference>
<organism evidence="10 11">
    <name type="scientific">Nonomuraea typhae</name>
    <dbReference type="NCBI Taxonomy" id="2603600"/>
    <lineage>
        <taxon>Bacteria</taxon>
        <taxon>Bacillati</taxon>
        <taxon>Actinomycetota</taxon>
        <taxon>Actinomycetes</taxon>
        <taxon>Streptosporangiales</taxon>
        <taxon>Streptosporangiaceae</taxon>
        <taxon>Nonomuraea</taxon>
    </lineage>
</organism>
<evidence type="ECO:0000256" key="8">
    <source>
        <dbReference type="ARBA" id="ARBA00023136"/>
    </source>
</evidence>
<dbReference type="Pfam" id="PF00005">
    <property type="entry name" value="ABC_tran"/>
    <property type="match status" value="2"/>
</dbReference>
<dbReference type="CDD" id="cd03216">
    <property type="entry name" value="ABC_Carb_Monos_I"/>
    <property type="match status" value="1"/>
</dbReference>
<evidence type="ECO:0000256" key="2">
    <source>
        <dbReference type="ARBA" id="ARBA00022475"/>
    </source>
</evidence>
<evidence type="ECO:0000259" key="9">
    <source>
        <dbReference type="PROSITE" id="PS50893"/>
    </source>
</evidence>
<keyword evidence="7" id="KW-1278">Translocase</keyword>
<keyword evidence="1" id="KW-0813">Transport</keyword>
<evidence type="ECO:0000256" key="6">
    <source>
        <dbReference type="ARBA" id="ARBA00022840"/>
    </source>
</evidence>
<dbReference type="SMART" id="SM00382">
    <property type="entry name" value="AAA"/>
    <property type="match status" value="2"/>
</dbReference>
<comment type="caution">
    <text evidence="10">The sequence shown here is derived from an EMBL/GenBank/DDBJ whole genome shotgun (WGS) entry which is preliminary data.</text>
</comment>
<evidence type="ECO:0000256" key="1">
    <source>
        <dbReference type="ARBA" id="ARBA00022448"/>
    </source>
</evidence>
<evidence type="ECO:0000313" key="10">
    <source>
        <dbReference type="EMBL" id="MFI6498281.1"/>
    </source>
</evidence>
<evidence type="ECO:0000256" key="7">
    <source>
        <dbReference type="ARBA" id="ARBA00022967"/>
    </source>
</evidence>
<keyword evidence="2" id="KW-1003">Cell membrane</keyword>
<keyword evidence="3" id="KW-0762">Sugar transport</keyword>
<keyword evidence="11" id="KW-1185">Reference proteome</keyword>
<dbReference type="RefSeq" id="WP_397081537.1">
    <property type="nucleotide sequence ID" value="NZ_JBITGY010000003.1"/>
</dbReference>
<dbReference type="Proteomes" id="UP001612741">
    <property type="component" value="Unassembled WGS sequence"/>
</dbReference>
<dbReference type="CDD" id="cd03215">
    <property type="entry name" value="ABC_Carb_Monos_II"/>
    <property type="match status" value="1"/>
</dbReference>
<dbReference type="InterPro" id="IPR050107">
    <property type="entry name" value="ABC_carbohydrate_import_ATPase"/>
</dbReference>
<name>A0ABW7YRF6_9ACTN</name>
<dbReference type="PROSITE" id="PS00211">
    <property type="entry name" value="ABC_TRANSPORTER_1"/>
    <property type="match status" value="1"/>
</dbReference>
<dbReference type="InterPro" id="IPR017871">
    <property type="entry name" value="ABC_transporter-like_CS"/>
</dbReference>
<sequence length="499" mass="52974">MMPAVVELEGITKSYAGTTVLHGVGLRVDAGHLDGLVGENGAGKSTLVKVLAGLTPPEGGRVLVDGRAVRLDGPRAALAHGIALVTQEVALVPALTVLENVFLGRWSHRGGWWRPHADRRRLARLLERTGFDLDHDRPVHELSVADQQRVEILRALAAEARVLALDEPTALLTRSETDRLLGLLRRLAASGMGVVLISHRLEEVLSACRTVTVLRDGRHVITAPAAEQTPGSLVRHMVGRPVDVLYPEPAPVAPDAPVALAATGLRGRPPLHVPALEVRAGEIVGLAGLVGSGRSQTLRLLFGADPPAAGRVEVGGRPLRRATPAAAMAAGLAMVPESRKDQGLVLVRSLRENLALASLPDRQRSGVVRRAAETRETGAWIERLDITGADPRGRIAGLSGGNQQKALFGKWLMRRPKVLLVDEPTRGVDVAVKIEIHRLLVELAAGGVAVLMVSSEIEEVLGLAHRVIVMRAGRIAGEFSRGAAGREDVMALAFGGELS</sequence>
<feature type="domain" description="ABC transporter" evidence="9">
    <location>
        <begin position="6"/>
        <end position="241"/>
    </location>
</feature>
<keyword evidence="6 10" id="KW-0067">ATP-binding</keyword>
<dbReference type="GO" id="GO:0005524">
    <property type="term" value="F:ATP binding"/>
    <property type="evidence" value="ECO:0007669"/>
    <property type="project" value="UniProtKB-KW"/>
</dbReference>
<evidence type="ECO:0000256" key="4">
    <source>
        <dbReference type="ARBA" id="ARBA00022737"/>
    </source>
</evidence>
<dbReference type="PANTHER" id="PTHR43790">
    <property type="entry name" value="CARBOHYDRATE TRANSPORT ATP-BINDING PROTEIN MG119-RELATED"/>
    <property type="match status" value="1"/>
</dbReference>
<keyword evidence="4" id="KW-0677">Repeat</keyword>
<feature type="domain" description="ABC transporter" evidence="9">
    <location>
        <begin position="239"/>
        <end position="497"/>
    </location>
</feature>
<dbReference type="EMBL" id="JBITGY010000003">
    <property type="protein sequence ID" value="MFI6498281.1"/>
    <property type="molecule type" value="Genomic_DNA"/>
</dbReference>
<evidence type="ECO:0000313" key="11">
    <source>
        <dbReference type="Proteomes" id="UP001612741"/>
    </source>
</evidence>
<accession>A0ABW7YRF6</accession>
<gene>
    <name evidence="10" type="ORF">ACIBG2_12885</name>
</gene>
<evidence type="ECO:0000256" key="5">
    <source>
        <dbReference type="ARBA" id="ARBA00022741"/>
    </source>
</evidence>